<reference evidence="2 3" key="1">
    <citation type="submission" date="2024-09" db="EMBL/GenBank/DDBJ databases">
        <authorList>
            <person name="Sun Q."/>
            <person name="Mori K."/>
        </authorList>
    </citation>
    <scope>NUCLEOTIDE SEQUENCE [LARGE SCALE GENOMIC DNA]</scope>
    <source>
        <strain evidence="2 3">CICC 10874</strain>
    </source>
</reference>
<keyword evidence="3" id="KW-1185">Reference proteome</keyword>
<proteinExistence type="predicted"/>
<sequence length="267" mass="30061">MAWFKADDQLPFHPKVLAAGNAAMGLWIRAGTWSSSQLTDGFIPSAIANAMANECDADALVDAGLWDRVEGQGYRFHDWSDFQPSAEQEREKREKRKRAGQKGAAARWGSNPDSKSHSKPHDTTDDASHGKADGKTMPRSRPRSHVSPTETRPDVEQVCELLADLCQQTASNGRRPTITKAWRDEARRLIDLDSRTVTEIERIARWALGDPFWVGNIRSMPKLRAQFEQLSQQAQRPTRQQQPRPNRDVTSGRSLVEAHQRLFGENP</sequence>
<evidence type="ECO:0008006" key="4">
    <source>
        <dbReference type="Google" id="ProtNLM"/>
    </source>
</evidence>
<evidence type="ECO:0000256" key="1">
    <source>
        <dbReference type="SAM" id="MobiDB-lite"/>
    </source>
</evidence>
<feature type="region of interest" description="Disordered" evidence="1">
    <location>
        <begin position="231"/>
        <end position="267"/>
    </location>
</feature>
<accession>A0ABV6R975</accession>
<feature type="compositionally biased region" description="Basic and acidic residues" evidence="1">
    <location>
        <begin position="256"/>
        <end position="267"/>
    </location>
</feature>
<name>A0ABV6R975_9MICO</name>
<evidence type="ECO:0000313" key="3">
    <source>
        <dbReference type="Proteomes" id="UP001589793"/>
    </source>
</evidence>
<dbReference type="Proteomes" id="UP001589793">
    <property type="component" value="Unassembled WGS sequence"/>
</dbReference>
<feature type="compositionally biased region" description="Basic and acidic residues" evidence="1">
    <location>
        <begin position="114"/>
        <end position="136"/>
    </location>
</feature>
<protein>
    <recommendedName>
        <fullName evidence="4">Replication protein</fullName>
    </recommendedName>
</protein>
<organism evidence="2 3">
    <name type="scientific">Brachybacterium hainanense</name>
    <dbReference type="NCBI Taxonomy" id="1541174"/>
    <lineage>
        <taxon>Bacteria</taxon>
        <taxon>Bacillati</taxon>
        <taxon>Actinomycetota</taxon>
        <taxon>Actinomycetes</taxon>
        <taxon>Micrococcales</taxon>
        <taxon>Dermabacteraceae</taxon>
        <taxon>Brachybacterium</taxon>
    </lineage>
</organism>
<comment type="caution">
    <text evidence="2">The sequence shown here is derived from an EMBL/GenBank/DDBJ whole genome shotgun (WGS) entry which is preliminary data.</text>
</comment>
<evidence type="ECO:0000313" key="2">
    <source>
        <dbReference type="EMBL" id="MFC0673534.1"/>
    </source>
</evidence>
<feature type="compositionally biased region" description="Low complexity" evidence="1">
    <location>
        <begin position="232"/>
        <end position="244"/>
    </location>
</feature>
<dbReference type="EMBL" id="JBHLSV010000005">
    <property type="protein sequence ID" value="MFC0673534.1"/>
    <property type="molecule type" value="Genomic_DNA"/>
</dbReference>
<dbReference type="RefSeq" id="WP_376979173.1">
    <property type="nucleotide sequence ID" value="NZ_JBHLSV010000005.1"/>
</dbReference>
<gene>
    <name evidence="2" type="ORF">ACFFF6_06150</name>
</gene>
<feature type="region of interest" description="Disordered" evidence="1">
    <location>
        <begin position="80"/>
        <end position="153"/>
    </location>
</feature>